<dbReference type="HAMAP" id="MF_01471">
    <property type="entry name" value="Cas2"/>
    <property type="match status" value="1"/>
</dbReference>
<dbReference type="GO" id="GO:0051607">
    <property type="term" value="P:defense response to virus"/>
    <property type="evidence" value="ECO:0007669"/>
    <property type="project" value="UniProtKB-UniRule"/>
</dbReference>
<evidence type="ECO:0000256" key="5">
    <source>
        <dbReference type="ARBA" id="ARBA00022759"/>
    </source>
</evidence>
<name>A0A1G7K0A8_9BACT</name>
<dbReference type="InterPro" id="IPR019199">
    <property type="entry name" value="Virulence_VapD/CRISPR_Cas2"/>
</dbReference>
<dbReference type="Proteomes" id="UP000199355">
    <property type="component" value="Unassembled WGS sequence"/>
</dbReference>
<dbReference type="STRING" id="571438.SAMN05192586_103202"/>
<evidence type="ECO:0000256" key="7">
    <source>
        <dbReference type="ARBA" id="ARBA00022842"/>
    </source>
</evidence>
<evidence type="ECO:0000256" key="6">
    <source>
        <dbReference type="ARBA" id="ARBA00022801"/>
    </source>
</evidence>
<dbReference type="PANTHER" id="PTHR34405">
    <property type="entry name" value="CRISPR-ASSOCIATED ENDORIBONUCLEASE CAS2"/>
    <property type="match status" value="1"/>
</dbReference>
<keyword evidence="11" id="KW-1185">Reference proteome</keyword>
<dbReference type="InterPro" id="IPR021127">
    <property type="entry name" value="CRISPR_associated_Cas2"/>
</dbReference>
<dbReference type="RefSeq" id="WP_092152949.1">
    <property type="nucleotide sequence ID" value="NZ_FNBX01000003.1"/>
</dbReference>
<evidence type="ECO:0000256" key="1">
    <source>
        <dbReference type="ARBA" id="ARBA00001946"/>
    </source>
</evidence>
<dbReference type="Pfam" id="PF09827">
    <property type="entry name" value="CRISPR_Cas2"/>
    <property type="match status" value="1"/>
</dbReference>
<comment type="subunit">
    <text evidence="9">Homodimer, forms a heterotetramer with a Cas1 homodimer.</text>
</comment>
<dbReference type="GO" id="GO:0016787">
    <property type="term" value="F:hydrolase activity"/>
    <property type="evidence" value="ECO:0007669"/>
    <property type="project" value="UniProtKB-KW"/>
</dbReference>
<keyword evidence="6 9" id="KW-0378">Hydrolase</keyword>
<evidence type="ECO:0000256" key="4">
    <source>
        <dbReference type="ARBA" id="ARBA00022723"/>
    </source>
</evidence>
<dbReference type="NCBIfam" id="TIGR01573">
    <property type="entry name" value="cas2"/>
    <property type="match status" value="1"/>
</dbReference>
<reference evidence="11" key="1">
    <citation type="submission" date="2016-10" db="EMBL/GenBank/DDBJ databases">
        <authorList>
            <person name="Varghese N."/>
            <person name="Submissions S."/>
        </authorList>
    </citation>
    <scope>NUCLEOTIDE SEQUENCE [LARGE SCALE GENOMIC DNA]</scope>
    <source>
        <strain evidence="11">KHC7</strain>
    </source>
</reference>
<organism evidence="10 11">
    <name type="scientific">Desulfovibrio legallii</name>
    <dbReference type="NCBI Taxonomy" id="571438"/>
    <lineage>
        <taxon>Bacteria</taxon>
        <taxon>Pseudomonadati</taxon>
        <taxon>Thermodesulfobacteriota</taxon>
        <taxon>Desulfovibrionia</taxon>
        <taxon>Desulfovibrionales</taxon>
        <taxon>Desulfovibrionaceae</taxon>
        <taxon>Desulfovibrio</taxon>
    </lineage>
</organism>
<keyword evidence="5 9" id="KW-0255">Endonuclease</keyword>
<evidence type="ECO:0000256" key="3">
    <source>
        <dbReference type="ARBA" id="ARBA00022722"/>
    </source>
</evidence>
<proteinExistence type="inferred from homology"/>
<feature type="binding site" evidence="9">
    <location>
        <position position="8"/>
    </location>
    <ligand>
        <name>Mg(2+)</name>
        <dbReference type="ChEBI" id="CHEBI:18420"/>
        <note>catalytic</note>
    </ligand>
</feature>
<accession>A0A1G7K0A8</accession>
<dbReference type="AlphaFoldDB" id="A0A1G7K0A8"/>
<dbReference type="OrthoDB" id="9798176at2"/>
<dbReference type="GO" id="GO:0043571">
    <property type="term" value="P:maintenance of CRISPR repeat elements"/>
    <property type="evidence" value="ECO:0007669"/>
    <property type="project" value="UniProtKB-UniRule"/>
</dbReference>
<sequence>MYALIAYDISDNRTRRKFFSFLREKGLHTQKSVFECVLGQKEFAAVLRMAAALDMQPWDSVVIYPLCRRCAHRAIILGQGIRVTQTDWMVI</sequence>
<protein>
    <recommendedName>
        <fullName evidence="9">CRISPR-associated endoribonuclease Cas2</fullName>
        <ecNumber evidence="9">3.1.-.-</ecNumber>
    </recommendedName>
</protein>
<dbReference type="GO" id="GO:0046872">
    <property type="term" value="F:metal ion binding"/>
    <property type="evidence" value="ECO:0007669"/>
    <property type="project" value="UniProtKB-UniRule"/>
</dbReference>
<comment type="function">
    <text evidence="9">CRISPR (clustered regularly interspaced short palindromic repeat), is an adaptive immune system that provides protection against mobile genetic elements (viruses, transposable elements and conjugative plasmids). CRISPR clusters contain sequences complementary to antecedent mobile elements and target invading nucleic acids. CRISPR clusters are transcribed and processed into CRISPR RNA (crRNA). Functions as a ssRNA-specific endoribonuclease. Involved in the integration of spacer DNA into the CRISPR cassette.</text>
</comment>
<evidence type="ECO:0000256" key="9">
    <source>
        <dbReference type="HAMAP-Rule" id="MF_01471"/>
    </source>
</evidence>
<evidence type="ECO:0000256" key="2">
    <source>
        <dbReference type="ARBA" id="ARBA00009959"/>
    </source>
</evidence>
<keyword evidence="3 9" id="KW-0540">Nuclease</keyword>
<dbReference type="EC" id="3.1.-.-" evidence="9"/>
<keyword evidence="4 9" id="KW-0479">Metal-binding</keyword>
<comment type="cofactor">
    <cofactor evidence="1 9">
        <name>Mg(2+)</name>
        <dbReference type="ChEBI" id="CHEBI:18420"/>
    </cofactor>
</comment>
<dbReference type="EMBL" id="FNBX01000003">
    <property type="protein sequence ID" value="SDF30514.1"/>
    <property type="molecule type" value="Genomic_DNA"/>
</dbReference>
<dbReference type="GO" id="GO:0004521">
    <property type="term" value="F:RNA endonuclease activity"/>
    <property type="evidence" value="ECO:0007669"/>
    <property type="project" value="InterPro"/>
</dbReference>
<dbReference type="CDD" id="cd09725">
    <property type="entry name" value="Cas2_I_II_III"/>
    <property type="match status" value="1"/>
</dbReference>
<gene>
    <name evidence="9" type="primary">cas2</name>
    <name evidence="10" type="ORF">SAMN05192586_103202</name>
</gene>
<dbReference type="SUPFAM" id="SSF143430">
    <property type="entry name" value="TTP0101/SSO1404-like"/>
    <property type="match status" value="1"/>
</dbReference>
<dbReference type="PANTHER" id="PTHR34405:SF3">
    <property type="entry name" value="CRISPR-ASSOCIATED ENDORIBONUCLEASE CAS2 3"/>
    <property type="match status" value="1"/>
</dbReference>
<keyword evidence="7 9" id="KW-0460">Magnesium</keyword>
<evidence type="ECO:0000256" key="8">
    <source>
        <dbReference type="ARBA" id="ARBA00023118"/>
    </source>
</evidence>
<evidence type="ECO:0000313" key="10">
    <source>
        <dbReference type="EMBL" id="SDF30514.1"/>
    </source>
</evidence>
<keyword evidence="8 9" id="KW-0051">Antiviral defense</keyword>
<comment type="similarity">
    <text evidence="2 9">Belongs to the CRISPR-associated endoribonuclease Cas2 protein family.</text>
</comment>
<dbReference type="Gene3D" id="3.30.70.240">
    <property type="match status" value="1"/>
</dbReference>
<evidence type="ECO:0000313" key="11">
    <source>
        <dbReference type="Proteomes" id="UP000199355"/>
    </source>
</evidence>